<keyword evidence="3" id="KW-0804">Transcription</keyword>
<dbReference type="Pfam" id="PF01047">
    <property type="entry name" value="MarR"/>
    <property type="match status" value="1"/>
</dbReference>
<accession>A0ABX6ILW2</accession>
<keyword evidence="2" id="KW-0238">DNA-binding</keyword>
<reference evidence="5" key="1">
    <citation type="journal article" date="2021" name="Nat. Microbiol.">
        <title>Cocultivation of an ultrasmall environmental parasitic bacterium with lytic ability against bacteria associated with wastewater foams.</title>
        <authorList>
            <person name="Batinovic S."/>
            <person name="Rose J.J.A."/>
            <person name="Ratcliffe J."/>
            <person name="Seviour R.J."/>
            <person name="Petrovski S."/>
        </authorList>
    </citation>
    <scope>NUCLEOTIDE SEQUENCE</scope>
    <source>
        <strain evidence="5">CON9</strain>
    </source>
</reference>
<gene>
    <name evidence="5" type="ORF">GII31_17225</name>
</gene>
<evidence type="ECO:0000313" key="5">
    <source>
        <dbReference type="EMBL" id="QHN36359.1"/>
    </source>
</evidence>
<dbReference type="InterPro" id="IPR036388">
    <property type="entry name" value="WH-like_DNA-bd_sf"/>
</dbReference>
<dbReference type="PROSITE" id="PS50995">
    <property type="entry name" value="HTH_MARR_2"/>
    <property type="match status" value="1"/>
</dbReference>
<dbReference type="InterPro" id="IPR000835">
    <property type="entry name" value="HTH_MarR-typ"/>
</dbReference>
<dbReference type="PANTHER" id="PTHR33164:SF43">
    <property type="entry name" value="HTH-TYPE TRANSCRIPTIONAL REPRESSOR YETL"/>
    <property type="match status" value="1"/>
</dbReference>
<dbReference type="SUPFAM" id="SSF46785">
    <property type="entry name" value="Winged helix' DNA-binding domain"/>
    <property type="match status" value="1"/>
</dbReference>
<dbReference type="Proteomes" id="UP001059836">
    <property type="component" value="Chromosome"/>
</dbReference>
<sequence>MAGGPGGGRMARSAGRCRGVVRRRVGGRSPGRAGAAGAGRCKVTCVNQLYRKVLPMAPRRETVVELVDEMSLLIRAARAMVQHSSVRLDMPVPLLGVLWALYTHGALRQNQLAERLCISESALSRQIAALAADGLVERTRSEEDGRVSLVQISDVGRERMKVGLEHRVDDYAPKFAAWSDEQTREALDTVARLRRAIAAE</sequence>
<name>A0ABX6ILW2_9ACTN</name>
<dbReference type="EMBL" id="CP045809">
    <property type="protein sequence ID" value="QHN36359.1"/>
    <property type="molecule type" value="Genomic_DNA"/>
</dbReference>
<keyword evidence="6" id="KW-1185">Reference proteome</keyword>
<feature type="domain" description="HTH marR-type" evidence="4">
    <location>
        <begin position="63"/>
        <end position="195"/>
    </location>
</feature>
<organism evidence="5 6">
    <name type="scientific">Gordonia pseudamarae</name>
    <dbReference type="NCBI Taxonomy" id="2831662"/>
    <lineage>
        <taxon>Bacteria</taxon>
        <taxon>Bacillati</taxon>
        <taxon>Actinomycetota</taxon>
        <taxon>Actinomycetes</taxon>
        <taxon>Mycobacteriales</taxon>
        <taxon>Gordoniaceae</taxon>
        <taxon>Gordonia</taxon>
    </lineage>
</organism>
<evidence type="ECO:0000256" key="3">
    <source>
        <dbReference type="ARBA" id="ARBA00023163"/>
    </source>
</evidence>
<proteinExistence type="predicted"/>
<dbReference type="Gene3D" id="1.10.10.10">
    <property type="entry name" value="Winged helix-like DNA-binding domain superfamily/Winged helix DNA-binding domain"/>
    <property type="match status" value="1"/>
</dbReference>
<evidence type="ECO:0000256" key="1">
    <source>
        <dbReference type="ARBA" id="ARBA00023015"/>
    </source>
</evidence>
<dbReference type="InterPro" id="IPR023187">
    <property type="entry name" value="Tscrpt_reg_MarR-type_CS"/>
</dbReference>
<dbReference type="SMART" id="SM00347">
    <property type="entry name" value="HTH_MARR"/>
    <property type="match status" value="1"/>
</dbReference>
<dbReference type="InterPro" id="IPR039422">
    <property type="entry name" value="MarR/SlyA-like"/>
</dbReference>
<dbReference type="PROSITE" id="PS01117">
    <property type="entry name" value="HTH_MARR_1"/>
    <property type="match status" value="1"/>
</dbReference>
<protein>
    <submittedName>
        <fullName evidence="5">MarR family transcriptional regulator</fullName>
    </submittedName>
</protein>
<keyword evidence="1" id="KW-0805">Transcription regulation</keyword>
<evidence type="ECO:0000259" key="4">
    <source>
        <dbReference type="PROSITE" id="PS50995"/>
    </source>
</evidence>
<evidence type="ECO:0000313" key="6">
    <source>
        <dbReference type="Proteomes" id="UP001059836"/>
    </source>
</evidence>
<evidence type="ECO:0000256" key="2">
    <source>
        <dbReference type="ARBA" id="ARBA00023125"/>
    </source>
</evidence>
<dbReference type="PANTHER" id="PTHR33164">
    <property type="entry name" value="TRANSCRIPTIONAL REGULATOR, MARR FAMILY"/>
    <property type="match status" value="1"/>
</dbReference>
<dbReference type="InterPro" id="IPR036390">
    <property type="entry name" value="WH_DNA-bd_sf"/>
</dbReference>